<feature type="transmembrane region" description="Helical" evidence="1">
    <location>
        <begin position="50"/>
        <end position="68"/>
    </location>
</feature>
<evidence type="ECO:0008006" key="4">
    <source>
        <dbReference type="Google" id="ProtNLM"/>
    </source>
</evidence>
<dbReference type="EMBL" id="QUMQ01000001">
    <property type="protein sequence ID" value="REG00070.1"/>
    <property type="molecule type" value="Genomic_DNA"/>
</dbReference>
<keyword evidence="3" id="KW-1185">Reference proteome</keyword>
<evidence type="ECO:0000256" key="1">
    <source>
        <dbReference type="SAM" id="Phobius"/>
    </source>
</evidence>
<sequence>MRIDTCPRVYVGYDRAVSGRRVVAGLALSFALAGCLAGVVGGIAGWFGSWWWAIAVVAGAFVVAWFAARAAAGATVHEIRALLTEFLAAATSGDHEAAHRRIYHGSAARLLPGDFSVGLAGLDIVRLQITRNLNRGSDVRNVAKVGVRLRLADGDSADYLFLLVREGRTWTVDQWLLDGEFDMVDYSPE</sequence>
<dbReference type="Proteomes" id="UP000256913">
    <property type="component" value="Unassembled WGS sequence"/>
</dbReference>
<accession>A0A3D9ZT44</accession>
<dbReference type="PROSITE" id="PS51257">
    <property type="entry name" value="PROKAR_LIPOPROTEIN"/>
    <property type="match status" value="1"/>
</dbReference>
<protein>
    <recommendedName>
        <fullName evidence="4">Mce-associated membrane protein</fullName>
    </recommendedName>
</protein>
<proteinExistence type="predicted"/>
<reference evidence="2 3" key="1">
    <citation type="submission" date="2018-08" db="EMBL/GenBank/DDBJ databases">
        <title>Sequencing the genomes of 1000 actinobacteria strains.</title>
        <authorList>
            <person name="Klenk H.-P."/>
        </authorList>
    </citation>
    <scope>NUCLEOTIDE SEQUENCE [LARGE SCALE GENOMIC DNA]</scope>
    <source>
        <strain evidence="2 3">DSM 44099</strain>
    </source>
</reference>
<feature type="transmembrane region" description="Helical" evidence="1">
    <location>
        <begin position="21"/>
        <end position="44"/>
    </location>
</feature>
<keyword evidence="1" id="KW-1133">Transmembrane helix</keyword>
<keyword evidence="1" id="KW-0472">Membrane</keyword>
<gene>
    <name evidence="2" type="ORF">DFJ67_6116</name>
</gene>
<keyword evidence="1" id="KW-0812">Transmembrane</keyword>
<evidence type="ECO:0000313" key="3">
    <source>
        <dbReference type="Proteomes" id="UP000256913"/>
    </source>
</evidence>
<name>A0A3D9ZT44_9ACTN</name>
<comment type="caution">
    <text evidence="2">The sequence shown here is derived from an EMBL/GenBank/DDBJ whole genome shotgun (WGS) entry which is preliminary data.</text>
</comment>
<dbReference type="AlphaFoldDB" id="A0A3D9ZT44"/>
<evidence type="ECO:0000313" key="2">
    <source>
        <dbReference type="EMBL" id="REG00070.1"/>
    </source>
</evidence>
<organism evidence="2 3">
    <name type="scientific">Asanoa ferruginea</name>
    <dbReference type="NCBI Taxonomy" id="53367"/>
    <lineage>
        <taxon>Bacteria</taxon>
        <taxon>Bacillati</taxon>
        <taxon>Actinomycetota</taxon>
        <taxon>Actinomycetes</taxon>
        <taxon>Micromonosporales</taxon>
        <taxon>Micromonosporaceae</taxon>
        <taxon>Asanoa</taxon>
    </lineage>
</organism>